<dbReference type="InterPro" id="IPR013154">
    <property type="entry name" value="ADH-like_N"/>
</dbReference>
<keyword evidence="5" id="KW-0560">Oxidoreductase</keyword>
<dbReference type="Pfam" id="PF08240">
    <property type="entry name" value="ADH_N"/>
    <property type="match status" value="1"/>
</dbReference>
<keyword evidence="12" id="KW-1185">Reference proteome</keyword>
<dbReference type="GO" id="GO:0016491">
    <property type="term" value="F:oxidoreductase activity"/>
    <property type="evidence" value="ECO:0007669"/>
    <property type="project" value="UniProtKB-KW"/>
</dbReference>
<dbReference type="EMBL" id="LWCA01000384">
    <property type="protein sequence ID" value="OAF68800.1"/>
    <property type="molecule type" value="Genomic_DNA"/>
</dbReference>
<dbReference type="Proteomes" id="UP000078046">
    <property type="component" value="Unassembled WGS sequence"/>
</dbReference>
<dbReference type="InterPro" id="IPR051034">
    <property type="entry name" value="Mito_Enoyl-ACP_Reductase"/>
</dbReference>
<evidence type="ECO:0000256" key="6">
    <source>
        <dbReference type="ARBA" id="ARBA00023128"/>
    </source>
</evidence>
<reference evidence="11 12" key="1">
    <citation type="submission" date="2016-04" db="EMBL/GenBank/DDBJ databases">
        <title>The genome of Intoshia linei affirms orthonectids as highly simplified spiralians.</title>
        <authorList>
            <person name="Mikhailov K.V."/>
            <person name="Slusarev G.S."/>
            <person name="Nikitin M.A."/>
            <person name="Logacheva M.D."/>
            <person name="Penin A."/>
            <person name="Aleoshin V."/>
            <person name="Panchin Y.V."/>
        </authorList>
    </citation>
    <scope>NUCLEOTIDE SEQUENCE [LARGE SCALE GENOMIC DNA]</scope>
    <source>
        <strain evidence="11">Intl2013</strain>
        <tissue evidence="11">Whole animal</tissue>
    </source>
</reference>
<dbReference type="GO" id="GO:0005739">
    <property type="term" value="C:mitochondrion"/>
    <property type="evidence" value="ECO:0007669"/>
    <property type="project" value="UniProtKB-SubCell"/>
</dbReference>
<dbReference type="Gene3D" id="3.90.180.10">
    <property type="entry name" value="Medium-chain alcohol dehydrogenases, catalytic domain"/>
    <property type="match status" value="1"/>
</dbReference>
<dbReference type="InterPro" id="IPR011032">
    <property type="entry name" value="GroES-like_sf"/>
</dbReference>
<keyword evidence="3" id="KW-0521">NADP</keyword>
<dbReference type="Pfam" id="PF00107">
    <property type="entry name" value="ADH_zinc_N"/>
    <property type="match status" value="1"/>
</dbReference>
<comment type="similarity">
    <text evidence="2">Belongs to the zinc-containing alcohol dehydrogenase family. Quinone oxidoreductase subfamily.</text>
</comment>
<dbReference type="AlphaFoldDB" id="A0A177B3R9"/>
<organism evidence="11 12">
    <name type="scientific">Intoshia linei</name>
    <dbReference type="NCBI Taxonomy" id="1819745"/>
    <lineage>
        <taxon>Eukaryota</taxon>
        <taxon>Metazoa</taxon>
        <taxon>Spiralia</taxon>
        <taxon>Lophotrochozoa</taxon>
        <taxon>Mesozoa</taxon>
        <taxon>Orthonectida</taxon>
        <taxon>Rhopaluridae</taxon>
        <taxon>Intoshia</taxon>
    </lineage>
</organism>
<evidence type="ECO:0000256" key="2">
    <source>
        <dbReference type="ARBA" id="ARBA00010371"/>
    </source>
</evidence>
<dbReference type="OrthoDB" id="7482721at2759"/>
<evidence type="ECO:0000313" key="11">
    <source>
        <dbReference type="EMBL" id="OAF68800.1"/>
    </source>
</evidence>
<comment type="subcellular location">
    <subcellularLocation>
        <location evidence="1">Mitochondrion</location>
    </subcellularLocation>
</comment>
<dbReference type="PANTHER" id="PTHR43981:SF2">
    <property type="entry name" value="ENOYL-[ACYL-CARRIER-PROTEIN] REDUCTASE, MITOCHONDRIAL"/>
    <property type="match status" value="1"/>
</dbReference>
<dbReference type="SUPFAM" id="SSF51735">
    <property type="entry name" value="NAD(P)-binding Rossmann-fold domains"/>
    <property type="match status" value="1"/>
</dbReference>
<feature type="domain" description="Alcohol dehydrogenase-like N-terminal" evidence="10">
    <location>
        <begin position="49"/>
        <end position="137"/>
    </location>
</feature>
<dbReference type="InterPro" id="IPR036291">
    <property type="entry name" value="NAD(P)-bd_dom_sf"/>
</dbReference>
<evidence type="ECO:0000256" key="7">
    <source>
        <dbReference type="ARBA" id="ARBA00041058"/>
    </source>
</evidence>
<proteinExistence type="inferred from homology"/>
<evidence type="ECO:0000256" key="5">
    <source>
        <dbReference type="ARBA" id="ARBA00023002"/>
    </source>
</evidence>
<evidence type="ECO:0000259" key="9">
    <source>
        <dbReference type="Pfam" id="PF00107"/>
    </source>
</evidence>
<dbReference type="PANTHER" id="PTHR43981">
    <property type="entry name" value="ENOYL-[ACYL-CARRIER-PROTEIN] REDUCTASE, MITOCHONDRIAL"/>
    <property type="match status" value="1"/>
</dbReference>
<evidence type="ECO:0000256" key="3">
    <source>
        <dbReference type="ARBA" id="ARBA00022857"/>
    </source>
</evidence>
<sequence length="358" mass="40777">MFSFQCLRIIRKKSRALLYEKKCNLKRLKLSKNDVEIENINKKYNHLAQVVVKTKYSSINPSDLNLISGTYPMSSKVFPDIGGIGSVGIVEKILKPISNSRLKIGDSVAYIRCHNCNVGAWQSKILVSESNLIKIPENVSLIDALFCLSGPITAYLMLHNFIKLQSGDLIIQNGANSQCGIAIIELAKYMGLKSINLIRRHNAETDKVLVHNLYNHGADHVFHYDEIIENVSNIKKLVGTPKLAFNCISSDESTLSLIKMLDENSKFITYGGMSRQTFSINPSIFIFKNISLCGFWLTQWRKDNLSMIDGLFSEMFHLKSSYILSTPKYQSIDVEYFDNVNTFYQNYHVPRIYPIFKF</sequence>
<dbReference type="InterPro" id="IPR013149">
    <property type="entry name" value="ADH-like_C"/>
</dbReference>
<keyword evidence="4" id="KW-0809">Transit peptide</keyword>
<evidence type="ECO:0000256" key="8">
    <source>
        <dbReference type="ARBA" id="ARBA00042123"/>
    </source>
</evidence>
<gene>
    <name evidence="11" type="ORF">A3Q56_03448</name>
</gene>
<protein>
    <recommendedName>
        <fullName evidence="7">Enoyl-[acyl-carrier-protein] reductase, mitochondrial</fullName>
    </recommendedName>
    <alternativeName>
        <fullName evidence="8">2-enoyl thioester reductase</fullName>
    </alternativeName>
</protein>
<dbReference type="GO" id="GO:0006631">
    <property type="term" value="P:fatty acid metabolic process"/>
    <property type="evidence" value="ECO:0007669"/>
    <property type="project" value="TreeGrafter"/>
</dbReference>
<dbReference type="SUPFAM" id="SSF50129">
    <property type="entry name" value="GroES-like"/>
    <property type="match status" value="1"/>
</dbReference>
<evidence type="ECO:0000313" key="12">
    <source>
        <dbReference type="Proteomes" id="UP000078046"/>
    </source>
</evidence>
<evidence type="ECO:0000259" key="10">
    <source>
        <dbReference type="Pfam" id="PF08240"/>
    </source>
</evidence>
<accession>A0A177B3R9</accession>
<comment type="caution">
    <text evidence="11">The sequence shown here is derived from an EMBL/GenBank/DDBJ whole genome shotgun (WGS) entry which is preliminary data.</text>
</comment>
<feature type="domain" description="Alcohol dehydrogenase-like C-terminal" evidence="9">
    <location>
        <begin position="180"/>
        <end position="301"/>
    </location>
</feature>
<name>A0A177B3R9_9BILA</name>
<evidence type="ECO:0000256" key="1">
    <source>
        <dbReference type="ARBA" id="ARBA00004173"/>
    </source>
</evidence>
<keyword evidence="6" id="KW-0496">Mitochondrion</keyword>
<dbReference type="CDD" id="cd08290">
    <property type="entry name" value="ETR"/>
    <property type="match status" value="1"/>
</dbReference>
<dbReference type="Gene3D" id="3.40.50.720">
    <property type="entry name" value="NAD(P)-binding Rossmann-like Domain"/>
    <property type="match status" value="1"/>
</dbReference>
<evidence type="ECO:0000256" key="4">
    <source>
        <dbReference type="ARBA" id="ARBA00022946"/>
    </source>
</evidence>